<keyword evidence="4" id="KW-1185">Reference proteome</keyword>
<comment type="caution">
    <text evidence="3">The sequence shown here is derived from an EMBL/GenBank/DDBJ whole genome shotgun (WGS) entry which is preliminary data.</text>
</comment>
<evidence type="ECO:0000256" key="2">
    <source>
        <dbReference type="SAM" id="SignalP"/>
    </source>
</evidence>
<feature type="region of interest" description="Disordered" evidence="1">
    <location>
        <begin position="406"/>
        <end position="427"/>
    </location>
</feature>
<feature type="chain" id="PRO_5043856026" evidence="2">
    <location>
        <begin position="23"/>
        <end position="451"/>
    </location>
</feature>
<organism evidence="3 4">
    <name type="scientific">[Myrmecia] bisecta</name>
    <dbReference type="NCBI Taxonomy" id="41462"/>
    <lineage>
        <taxon>Eukaryota</taxon>
        <taxon>Viridiplantae</taxon>
        <taxon>Chlorophyta</taxon>
        <taxon>core chlorophytes</taxon>
        <taxon>Trebouxiophyceae</taxon>
        <taxon>Trebouxiales</taxon>
        <taxon>Trebouxiaceae</taxon>
        <taxon>Myrmecia</taxon>
    </lineage>
</organism>
<feature type="compositionally biased region" description="Pro residues" evidence="1">
    <location>
        <begin position="411"/>
        <end position="420"/>
    </location>
</feature>
<protein>
    <submittedName>
        <fullName evidence="3">Uncharacterized protein</fullName>
    </submittedName>
</protein>
<dbReference type="AlphaFoldDB" id="A0AAW1R6E4"/>
<reference evidence="3 4" key="1">
    <citation type="journal article" date="2024" name="Nat. Commun.">
        <title>Phylogenomics reveals the evolutionary origins of lichenization in chlorophyte algae.</title>
        <authorList>
            <person name="Puginier C."/>
            <person name="Libourel C."/>
            <person name="Otte J."/>
            <person name="Skaloud P."/>
            <person name="Haon M."/>
            <person name="Grisel S."/>
            <person name="Petersen M."/>
            <person name="Berrin J.G."/>
            <person name="Delaux P.M."/>
            <person name="Dal Grande F."/>
            <person name="Keller J."/>
        </authorList>
    </citation>
    <scope>NUCLEOTIDE SEQUENCE [LARGE SCALE GENOMIC DNA]</scope>
    <source>
        <strain evidence="3 4">SAG 2043</strain>
    </source>
</reference>
<proteinExistence type="predicted"/>
<evidence type="ECO:0000313" key="3">
    <source>
        <dbReference type="EMBL" id="KAK9829319.1"/>
    </source>
</evidence>
<dbReference type="EMBL" id="JALJOR010000001">
    <property type="protein sequence ID" value="KAK9829319.1"/>
    <property type="molecule type" value="Genomic_DNA"/>
</dbReference>
<sequence length="451" mass="47492">MQLKGALFAVLLLGGAVAIAVAQSDNDLETLPVEAQPTPGPLADDNEQITPEGAGKFRVAGNRPIFLLFNVDGVGVFRNADHPEWLEVIMPRVYEADVNGNKVTGRGNTNVLYQNPNSQTNWTTENVQVGSPSVRAVKASLVYTQRPTFPACPGAASQTPLTNPNPNAKFTLTVHLLQADTNITLNGVTTEVLKGNLKFNLDADHWPFCSAANQLVVDFATYTSEFIPAHNAVESAEDKAAQALALFDEAEAKLGAIPAPDAGTNAAGPGKPTGRKNSTGTPTLAQIRTILGRMPQNSPARDVVYQRVFRHVPANGLGMRTGVAHKYLAIGASNVTQVNVDVPTTAFIDGAATNFTADVTTANGQKYMLQHLVFPSFTNTLSYDPVMTFAATDSNVALDITSALNTAATTPAPPPPPPQSTTPAPTSGASHAAISLFGTAAAIFTAWAVLW</sequence>
<accession>A0AAW1R6E4</accession>
<evidence type="ECO:0000313" key="4">
    <source>
        <dbReference type="Proteomes" id="UP001489004"/>
    </source>
</evidence>
<gene>
    <name evidence="3" type="ORF">WJX72_005184</name>
</gene>
<name>A0AAW1R6E4_9CHLO</name>
<feature type="region of interest" description="Disordered" evidence="1">
    <location>
        <begin position="258"/>
        <end position="281"/>
    </location>
</feature>
<feature type="signal peptide" evidence="2">
    <location>
        <begin position="1"/>
        <end position="22"/>
    </location>
</feature>
<dbReference type="Proteomes" id="UP001489004">
    <property type="component" value="Unassembled WGS sequence"/>
</dbReference>
<evidence type="ECO:0000256" key="1">
    <source>
        <dbReference type="SAM" id="MobiDB-lite"/>
    </source>
</evidence>
<keyword evidence="2" id="KW-0732">Signal</keyword>